<gene>
    <name evidence="2" type="ORF">JRQ81_012157</name>
</gene>
<name>A0A9Q0X8K2_9SAUR</name>
<dbReference type="Pfam" id="PF03184">
    <property type="entry name" value="DDE_1"/>
    <property type="match status" value="1"/>
</dbReference>
<sequence length="182" mass="20747">MPGTRKPLYLTGSTSVSFPQAKRYLSKTGLPVRVRRWHTLLFLSRRGILKLPFRVLLMMGNVRKQPLDLSYEGVQIEFLPANTATLIQPLDQGILHAFKALYTQNCMQHLVEAMDAHGNVSAQECWCEFTIKTCLEVIQKVRQALKPETLNASWKKLWPECVHEYKGLSPDEIQHSAVDRSG</sequence>
<evidence type="ECO:0000313" key="2">
    <source>
        <dbReference type="EMBL" id="KAJ7303221.1"/>
    </source>
</evidence>
<dbReference type="OrthoDB" id="9886754at2759"/>
<evidence type="ECO:0000313" key="3">
    <source>
        <dbReference type="Proteomes" id="UP001142489"/>
    </source>
</evidence>
<dbReference type="EMBL" id="JAPFRF010000024">
    <property type="protein sequence ID" value="KAJ7303221.1"/>
    <property type="molecule type" value="Genomic_DNA"/>
</dbReference>
<dbReference type="GO" id="GO:0003676">
    <property type="term" value="F:nucleic acid binding"/>
    <property type="evidence" value="ECO:0007669"/>
    <property type="project" value="InterPro"/>
</dbReference>
<feature type="domain" description="DDE-1" evidence="1">
    <location>
        <begin position="41"/>
        <end position="154"/>
    </location>
</feature>
<reference evidence="2" key="1">
    <citation type="journal article" date="2023" name="DNA Res.">
        <title>Chromosome-level genome assembly of Phrynocephalus forsythii using third-generation DNA sequencing and Hi-C analysis.</title>
        <authorList>
            <person name="Qi Y."/>
            <person name="Zhao W."/>
            <person name="Zhao Y."/>
            <person name="Niu C."/>
            <person name="Cao S."/>
            <person name="Zhang Y."/>
        </authorList>
    </citation>
    <scope>NUCLEOTIDE SEQUENCE</scope>
    <source>
        <tissue evidence="2">Muscle</tissue>
    </source>
</reference>
<dbReference type="InterPro" id="IPR004875">
    <property type="entry name" value="DDE_SF_endonuclease_dom"/>
</dbReference>
<organism evidence="2 3">
    <name type="scientific">Phrynocephalus forsythii</name>
    <dbReference type="NCBI Taxonomy" id="171643"/>
    <lineage>
        <taxon>Eukaryota</taxon>
        <taxon>Metazoa</taxon>
        <taxon>Chordata</taxon>
        <taxon>Craniata</taxon>
        <taxon>Vertebrata</taxon>
        <taxon>Euteleostomi</taxon>
        <taxon>Lepidosauria</taxon>
        <taxon>Squamata</taxon>
        <taxon>Bifurcata</taxon>
        <taxon>Unidentata</taxon>
        <taxon>Episquamata</taxon>
        <taxon>Toxicofera</taxon>
        <taxon>Iguania</taxon>
        <taxon>Acrodonta</taxon>
        <taxon>Agamidae</taxon>
        <taxon>Agaminae</taxon>
        <taxon>Phrynocephalus</taxon>
    </lineage>
</organism>
<proteinExistence type="predicted"/>
<keyword evidence="3" id="KW-1185">Reference proteome</keyword>
<protein>
    <recommendedName>
        <fullName evidence="1">DDE-1 domain-containing protein</fullName>
    </recommendedName>
</protein>
<accession>A0A9Q0X8K2</accession>
<dbReference type="AlphaFoldDB" id="A0A9Q0X8K2"/>
<comment type="caution">
    <text evidence="2">The sequence shown here is derived from an EMBL/GenBank/DDBJ whole genome shotgun (WGS) entry which is preliminary data.</text>
</comment>
<dbReference type="Proteomes" id="UP001142489">
    <property type="component" value="Unassembled WGS sequence"/>
</dbReference>
<evidence type="ECO:0000259" key="1">
    <source>
        <dbReference type="Pfam" id="PF03184"/>
    </source>
</evidence>